<dbReference type="GO" id="GO:0005634">
    <property type="term" value="C:nucleus"/>
    <property type="evidence" value="ECO:0007669"/>
    <property type="project" value="UniProtKB-SubCell"/>
</dbReference>
<dbReference type="SUPFAM" id="SSF57701">
    <property type="entry name" value="Zn2/Cys6 DNA-binding domain"/>
    <property type="match status" value="1"/>
</dbReference>
<keyword evidence="5" id="KW-0539">Nucleus</keyword>
<dbReference type="GO" id="GO:0000981">
    <property type="term" value="F:DNA-binding transcription factor activity, RNA polymerase II-specific"/>
    <property type="evidence" value="ECO:0007669"/>
    <property type="project" value="InterPro"/>
</dbReference>
<dbReference type="EMBL" id="ML769544">
    <property type="protein sequence ID" value="KAE9394742.1"/>
    <property type="molecule type" value="Genomic_DNA"/>
</dbReference>
<evidence type="ECO:0000313" key="8">
    <source>
        <dbReference type="EMBL" id="KAE9394742.1"/>
    </source>
</evidence>
<dbReference type="OrthoDB" id="2309723at2759"/>
<evidence type="ECO:0000256" key="6">
    <source>
        <dbReference type="SAM" id="MobiDB-lite"/>
    </source>
</evidence>
<dbReference type="CDD" id="cd00067">
    <property type="entry name" value="GAL4"/>
    <property type="match status" value="1"/>
</dbReference>
<keyword evidence="9" id="KW-1185">Reference proteome</keyword>
<dbReference type="InterPro" id="IPR050815">
    <property type="entry name" value="TF_fung"/>
</dbReference>
<accession>A0A6A4H954</accession>
<dbReference type="Proteomes" id="UP000799118">
    <property type="component" value="Unassembled WGS sequence"/>
</dbReference>
<dbReference type="CDD" id="cd12148">
    <property type="entry name" value="fungal_TF_MHR"/>
    <property type="match status" value="1"/>
</dbReference>
<dbReference type="Gene3D" id="4.10.240.10">
    <property type="entry name" value="Zn(2)-C6 fungal-type DNA-binding domain"/>
    <property type="match status" value="1"/>
</dbReference>
<keyword evidence="3" id="KW-0805">Transcription regulation</keyword>
<dbReference type="InterPro" id="IPR001138">
    <property type="entry name" value="Zn2Cys6_DnaBD"/>
</dbReference>
<sequence length="533" mass="58979">MNAVTKTRTPRNLNRATACSHCRRRKTKCDGKKPRCTQCQTRSKPGHELACEYPELGRSRKQTLEASISTLEKRIRELERPEPDEGPIKLYDPSNIWSGSSSSLDESSPASTGSSLLDSISEPSIFSTAFQEEIPPALGQRLLQAFVPHARSFGFFLNIDRFVSTTTLPLSLGDYSRPCPKPRLCHLPYRSSPVWGWRRRRIHVSFALPSPLRISSARVESSRENIIFLLRSASLHALVFINCDQASFTPNLMGIGGPSLPEPTDMVDEGERINAFWTAFTLCNCWGVGVGGFSSMMFESYGSRIDTPWPLDMEDYEQNRLPVNYIGESTVRNFLSRDPHSLVSGSSRMAMYAQSSLLLDRAANLASLFTNELHPDEHTRYMKTFVALDALIDSLHRSLPSLLQTPISSPDFVIVWATHLICCGASITLHNVFIDSSPFSRNKTLESAEGSLVLVRGKDLGSTEVNPIFGILWRIVGQAIIEEISRLDREALLSTSLGGLGDIGKEEAGNGIVARGAVSVNGSVCREVKDNRV</sequence>
<dbReference type="GO" id="GO:0008270">
    <property type="term" value="F:zinc ion binding"/>
    <property type="evidence" value="ECO:0007669"/>
    <property type="project" value="InterPro"/>
</dbReference>
<keyword evidence="4" id="KW-0804">Transcription</keyword>
<dbReference type="PROSITE" id="PS50048">
    <property type="entry name" value="ZN2_CY6_FUNGAL_2"/>
    <property type="match status" value="1"/>
</dbReference>
<organism evidence="8 9">
    <name type="scientific">Gymnopus androsaceus JB14</name>
    <dbReference type="NCBI Taxonomy" id="1447944"/>
    <lineage>
        <taxon>Eukaryota</taxon>
        <taxon>Fungi</taxon>
        <taxon>Dikarya</taxon>
        <taxon>Basidiomycota</taxon>
        <taxon>Agaricomycotina</taxon>
        <taxon>Agaricomycetes</taxon>
        <taxon>Agaricomycetidae</taxon>
        <taxon>Agaricales</taxon>
        <taxon>Marasmiineae</taxon>
        <taxon>Omphalotaceae</taxon>
        <taxon>Gymnopus</taxon>
    </lineage>
</organism>
<evidence type="ECO:0000256" key="3">
    <source>
        <dbReference type="ARBA" id="ARBA00023015"/>
    </source>
</evidence>
<dbReference type="Pfam" id="PF00172">
    <property type="entry name" value="Zn_clus"/>
    <property type="match status" value="1"/>
</dbReference>
<evidence type="ECO:0000256" key="4">
    <source>
        <dbReference type="ARBA" id="ARBA00023163"/>
    </source>
</evidence>
<evidence type="ECO:0000313" key="9">
    <source>
        <dbReference type="Proteomes" id="UP000799118"/>
    </source>
</evidence>
<dbReference type="AlphaFoldDB" id="A0A6A4H954"/>
<dbReference type="InterPro" id="IPR036864">
    <property type="entry name" value="Zn2-C6_fun-type_DNA-bd_sf"/>
</dbReference>
<dbReference type="PANTHER" id="PTHR47338:SF29">
    <property type="entry name" value="ZN(2)-C6 FUNGAL-TYPE DOMAIN-CONTAINING PROTEIN"/>
    <property type="match status" value="1"/>
</dbReference>
<feature type="domain" description="Zn(2)-C6 fungal-type" evidence="7">
    <location>
        <begin position="18"/>
        <end position="53"/>
    </location>
</feature>
<protein>
    <recommendedName>
        <fullName evidence="7">Zn(2)-C6 fungal-type domain-containing protein</fullName>
    </recommendedName>
</protein>
<dbReference type="SMART" id="SM00066">
    <property type="entry name" value="GAL4"/>
    <property type="match status" value="1"/>
</dbReference>
<name>A0A6A4H954_9AGAR</name>
<keyword evidence="2" id="KW-0479">Metal-binding</keyword>
<reference evidence="8" key="1">
    <citation type="journal article" date="2019" name="Environ. Microbiol.">
        <title>Fungal ecological strategies reflected in gene transcription - a case study of two litter decomposers.</title>
        <authorList>
            <person name="Barbi F."/>
            <person name="Kohler A."/>
            <person name="Barry K."/>
            <person name="Baskaran P."/>
            <person name="Daum C."/>
            <person name="Fauchery L."/>
            <person name="Ihrmark K."/>
            <person name="Kuo A."/>
            <person name="LaButti K."/>
            <person name="Lipzen A."/>
            <person name="Morin E."/>
            <person name="Grigoriev I.V."/>
            <person name="Henrissat B."/>
            <person name="Lindahl B."/>
            <person name="Martin F."/>
        </authorList>
    </citation>
    <scope>NUCLEOTIDE SEQUENCE</scope>
    <source>
        <strain evidence="8">JB14</strain>
    </source>
</reference>
<dbReference type="PANTHER" id="PTHR47338">
    <property type="entry name" value="ZN(II)2CYS6 TRANSCRIPTION FACTOR (EUROFUNG)-RELATED"/>
    <property type="match status" value="1"/>
</dbReference>
<evidence type="ECO:0000256" key="1">
    <source>
        <dbReference type="ARBA" id="ARBA00004123"/>
    </source>
</evidence>
<evidence type="ECO:0000256" key="2">
    <source>
        <dbReference type="ARBA" id="ARBA00022723"/>
    </source>
</evidence>
<evidence type="ECO:0000259" key="7">
    <source>
        <dbReference type="PROSITE" id="PS50048"/>
    </source>
</evidence>
<evidence type="ECO:0000256" key="5">
    <source>
        <dbReference type="ARBA" id="ARBA00023242"/>
    </source>
</evidence>
<feature type="region of interest" description="Disordered" evidence="6">
    <location>
        <begin position="75"/>
        <end position="94"/>
    </location>
</feature>
<feature type="compositionally biased region" description="Basic and acidic residues" evidence="6">
    <location>
        <begin position="75"/>
        <end position="87"/>
    </location>
</feature>
<proteinExistence type="predicted"/>
<comment type="subcellular location">
    <subcellularLocation>
        <location evidence="1">Nucleus</location>
    </subcellularLocation>
</comment>
<gene>
    <name evidence="8" type="ORF">BT96DRAFT_1022378</name>
</gene>